<sequence length="460" mass="48879">MTGAVIAGIGPTGRGGLQATAKMERSESPVFKSFMDGASAGNVGEASLENKKVLKQETDSEDYGVCEDADREEEISGSDSMMKEDAAEPVSDNGSNIQKLSETDSPEAAQEMQDATRELEADIKALIMDRFGISEEDLTEIMENMGMEAMELLNPSSLAKIAVALSGGTDMASLITDSGLYKDYMELAGAMNELKEDARKDSGLSEEEFSLMTQMYSESKRQADVTPSGIQASAVVQKEAESPQGTSVSDGAVELKVEISSEMSVTDKGSQNAGTGESGTTQSDGGGFAGTLMNRISEVAAASGQTAEDVQNIVRQISEEIRIAVRPDTTSIEMQLNPENLGKVTLHLSSRDGAVSAQFVAQNQAVKEAIEGQLVQLRETLGNQGVKVESIEVTVESHETGRDPGQGGNSSGHPEQSGNRGRRSIDLRELIGNDRSIMSEEEAITANIMMRNGNSVDYTA</sequence>
<accession>A0A1D3TQR2</accession>
<organism evidence="3 4">
    <name type="scientific">Anaerobium acetethylicum</name>
    <dbReference type="NCBI Taxonomy" id="1619234"/>
    <lineage>
        <taxon>Bacteria</taxon>
        <taxon>Bacillati</taxon>
        <taxon>Bacillota</taxon>
        <taxon>Clostridia</taxon>
        <taxon>Lachnospirales</taxon>
        <taxon>Lachnospiraceae</taxon>
        <taxon>Anaerobium</taxon>
    </lineage>
</organism>
<dbReference type="InterPro" id="IPR038610">
    <property type="entry name" value="FliK-like_C_sf"/>
</dbReference>
<feature type="region of interest" description="Disordered" evidence="1">
    <location>
        <begin position="395"/>
        <end position="425"/>
    </location>
</feature>
<keyword evidence="3" id="KW-0282">Flagellum</keyword>
<feature type="region of interest" description="Disordered" evidence="1">
    <location>
        <begin position="1"/>
        <end position="114"/>
    </location>
</feature>
<reference evidence="3 4" key="1">
    <citation type="submission" date="2016-09" db="EMBL/GenBank/DDBJ databases">
        <authorList>
            <person name="Capua I."/>
            <person name="De Benedictis P."/>
            <person name="Joannis T."/>
            <person name="Lombin L.H."/>
            <person name="Cattoli G."/>
        </authorList>
    </citation>
    <scope>NUCLEOTIDE SEQUENCE [LARGE SCALE GENOMIC DNA]</scope>
    <source>
        <strain evidence="3 4">GluBS11</strain>
    </source>
</reference>
<feature type="compositionally biased region" description="Acidic residues" evidence="1">
    <location>
        <begin position="59"/>
        <end position="76"/>
    </location>
</feature>
<evidence type="ECO:0000256" key="1">
    <source>
        <dbReference type="SAM" id="MobiDB-lite"/>
    </source>
</evidence>
<gene>
    <name evidence="3" type="ORF">SAMN05421730_100354</name>
</gene>
<dbReference type="Proteomes" id="UP000199315">
    <property type="component" value="Unassembled WGS sequence"/>
</dbReference>
<dbReference type="AlphaFoldDB" id="A0A1D3TQR2"/>
<name>A0A1D3TQR2_9FIRM</name>
<evidence type="ECO:0000313" key="3">
    <source>
        <dbReference type="EMBL" id="SCP95931.1"/>
    </source>
</evidence>
<feature type="domain" description="Flagellar hook-length control protein-like C-terminal" evidence="2">
    <location>
        <begin position="323"/>
        <end position="399"/>
    </location>
</feature>
<feature type="compositionally biased region" description="Polar residues" evidence="1">
    <location>
        <begin position="262"/>
        <end position="283"/>
    </location>
</feature>
<dbReference type="Pfam" id="PF02120">
    <property type="entry name" value="Flg_hook"/>
    <property type="match status" value="1"/>
</dbReference>
<evidence type="ECO:0000259" key="2">
    <source>
        <dbReference type="Pfam" id="PF02120"/>
    </source>
</evidence>
<dbReference type="InterPro" id="IPR021136">
    <property type="entry name" value="Flagellar_hook_control-like_C"/>
</dbReference>
<dbReference type="RefSeq" id="WP_169823587.1">
    <property type="nucleotide sequence ID" value="NZ_FMKA01000003.1"/>
</dbReference>
<feature type="compositionally biased region" description="Basic and acidic residues" evidence="1">
    <location>
        <begin position="48"/>
        <end position="58"/>
    </location>
</feature>
<dbReference type="CDD" id="cd17470">
    <property type="entry name" value="T3SS_Flik_C"/>
    <property type="match status" value="1"/>
</dbReference>
<dbReference type="Gene3D" id="3.30.750.140">
    <property type="match status" value="1"/>
</dbReference>
<evidence type="ECO:0000313" key="4">
    <source>
        <dbReference type="Proteomes" id="UP000199315"/>
    </source>
</evidence>
<proteinExistence type="predicted"/>
<dbReference type="STRING" id="1619234.SAMN05421730_100354"/>
<dbReference type="EMBL" id="FMKA01000003">
    <property type="protein sequence ID" value="SCP95931.1"/>
    <property type="molecule type" value="Genomic_DNA"/>
</dbReference>
<protein>
    <submittedName>
        <fullName evidence="3">Flagellar hook-length control protein FliK</fullName>
    </submittedName>
</protein>
<feature type="region of interest" description="Disordered" evidence="1">
    <location>
        <begin position="262"/>
        <end position="287"/>
    </location>
</feature>
<keyword evidence="3" id="KW-0969">Cilium</keyword>
<keyword evidence="3" id="KW-0966">Cell projection</keyword>
<keyword evidence="4" id="KW-1185">Reference proteome</keyword>